<protein>
    <submittedName>
        <fullName evidence="2">(northern house mosquito) hypothetical protein</fullName>
    </submittedName>
</protein>
<accession>A0A8D8KR52</accession>
<evidence type="ECO:0000313" key="2">
    <source>
        <dbReference type="EMBL" id="CAG6594941.1"/>
    </source>
</evidence>
<feature type="compositionally biased region" description="Basic residues" evidence="1">
    <location>
        <begin position="75"/>
        <end position="87"/>
    </location>
</feature>
<proteinExistence type="predicted"/>
<evidence type="ECO:0000256" key="1">
    <source>
        <dbReference type="SAM" id="MobiDB-lite"/>
    </source>
</evidence>
<dbReference type="AlphaFoldDB" id="A0A8D8KR52"/>
<name>A0A8D8KR52_CULPI</name>
<reference evidence="2" key="1">
    <citation type="submission" date="2021-05" db="EMBL/GenBank/DDBJ databases">
        <authorList>
            <person name="Alioto T."/>
            <person name="Alioto T."/>
            <person name="Gomez Garrido J."/>
        </authorList>
    </citation>
    <scope>NUCLEOTIDE SEQUENCE</scope>
</reference>
<feature type="region of interest" description="Disordered" evidence="1">
    <location>
        <begin position="50"/>
        <end position="110"/>
    </location>
</feature>
<organism evidence="2">
    <name type="scientific">Culex pipiens</name>
    <name type="common">House mosquito</name>
    <dbReference type="NCBI Taxonomy" id="7175"/>
    <lineage>
        <taxon>Eukaryota</taxon>
        <taxon>Metazoa</taxon>
        <taxon>Ecdysozoa</taxon>
        <taxon>Arthropoda</taxon>
        <taxon>Hexapoda</taxon>
        <taxon>Insecta</taxon>
        <taxon>Pterygota</taxon>
        <taxon>Neoptera</taxon>
        <taxon>Endopterygota</taxon>
        <taxon>Diptera</taxon>
        <taxon>Nematocera</taxon>
        <taxon>Culicoidea</taxon>
        <taxon>Culicidae</taxon>
        <taxon>Culicinae</taxon>
        <taxon>Culicini</taxon>
        <taxon>Culex</taxon>
        <taxon>Culex</taxon>
    </lineage>
</organism>
<dbReference type="EMBL" id="HBUE01333924">
    <property type="protein sequence ID" value="CAG6594941.1"/>
    <property type="molecule type" value="Transcribed_RNA"/>
</dbReference>
<sequence length="110" mass="11926">MFWSKMHSLSVLQIKINHQNHSNVPCFPHSCRTPCFPCSPCSPRWKTTKTIPNPADGTADSSSRSVPCGCGGNPRRTRSPTACRRHTGVGSGNHRGLAPRAFRSNLGGVI</sequence>